<name>A0ABT2JPK9_9ACTN</name>
<dbReference type="NCBIfam" id="TIGR02246">
    <property type="entry name" value="SgcJ/EcaC family oxidoreductase"/>
    <property type="match status" value="1"/>
</dbReference>
<dbReference type="InterPro" id="IPR011944">
    <property type="entry name" value="Steroid_delta5-4_isomerase"/>
</dbReference>
<dbReference type="InterPro" id="IPR032710">
    <property type="entry name" value="NTF2-like_dom_sf"/>
</dbReference>
<protein>
    <submittedName>
        <fullName evidence="2">SgcJ/EcaC family oxidoreductase</fullName>
    </submittedName>
</protein>
<feature type="domain" description="DUF4440" evidence="1">
    <location>
        <begin position="9"/>
        <end position="125"/>
    </location>
</feature>
<proteinExistence type="predicted"/>
<dbReference type="Proteomes" id="UP001156389">
    <property type="component" value="Unassembled WGS sequence"/>
</dbReference>
<dbReference type="InterPro" id="IPR027843">
    <property type="entry name" value="DUF4440"/>
</dbReference>
<dbReference type="Gene3D" id="3.10.450.50">
    <property type="match status" value="1"/>
</dbReference>
<dbReference type="EMBL" id="JAJAGO010000003">
    <property type="protein sequence ID" value="MCT2589691.1"/>
    <property type="molecule type" value="Genomic_DNA"/>
</dbReference>
<organism evidence="2 3">
    <name type="scientific">Streptomyces gossypii</name>
    <dbReference type="NCBI Taxonomy" id="2883101"/>
    <lineage>
        <taxon>Bacteria</taxon>
        <taxon>Bacillati</taxon>
        <taxon>Actinomycetota</taxon>
        <taxon>Actinomycetes</taxon>
        <taxon>Kitasatosporales</taxon>
        <taxon>Streptomycetaceae</taxon>
        <taxon>Streptomyces</taxon>
    </lineage>
</organism>
<evidence type="ECO:0000313" key="3">
    <source>
        <dbReference type="Proteomes" id="UP001156389"/>
    </source>
</evidence>
<comment type="caution">
    <text evidence="2">The sequence shown here is derived from an EMBL/GenBank/DDBJ whole genome shotgun (WGS) entry which is preliminary data.</text>
</comment>
<reference evidence="2 3" key="1">
    <citation type="submission" date="2021-10" db="EMBL/GenBank/DDBJ databases">
        <title>Streptomyces gossypii sp. nov., isolated from soil collected from cotton field.</title>
        <authorList>
            <person name="Ge X."/>
            <person name="Chen X."/>
            <person name="Liu W."/>
        </authorList>
    </citation>
    <scope>NUCLEOTIDE SEQUENCE [LARGE SCALE GENOMIC DNA]</scope>
    <source>
        <strain evidence="2 3">N2-109</strain>
    </source>
</reference>
<evidence type="ECO:0000313" key="2">
    <source>
        <dbReference type="EMBL" id="MCT2589691.1"/>
    </source>
</evidence>
<dbReference type="SUPFAM" id="SSF54427">
    <property type="entry name" value="NTF2-like"/>
    <property type="match status" value="1"/>
</dbReference>
<accession>A0ABT2JPK9</accession>
<evidence type="ECO:0000259" key="1">
    <source>
        <dbReference type="Pfam" id="PF14534"/>
    </source>
</evidence>
<dbReference type="RefSeq" id="WP_260216693.1">
    <property type="nucleotide sequence ID" value="NZ_JAJAGO010000003.1"/>
</dbReference>
<keyword evidence="3" id="KW-1185">Reference proteome</keyword>
<gene>
    <name evidence="2" type="ORF">LHJ74_07105</name>
</gene>
<sequence length="144" mass="16352">MNEADEREIRRTLASYTGLWVRHEMDAWGELFTEDSDFITHRGIWWTSRQENVAGHKDVPGSVLDQKENYSQEVVSIQGVTPEVALVHTAWDWPGHRLPGAETPEDRRGLITLVLVRQPTGAWLIRAAHNTRKNGLHDFAATDG</sequence>
<dbReference type="Pfam" id="PF14534">
    <property type="entry name" value="DUF4440"/>
    <property type="match status" value="1"/>
</dbReference>